<dbReference type="EMBL" id="CVRI01000064">
    <property type="protein sequence ID" value="CRL05225.1"/>
    <property type="molecule type" value="Genomic_DNA"/>
</dbReference>
<protein>
    <submittedName>
        <fullName evidence="1">CLUMA_CG018673, isoform A</fullName>
    </submittedName>
</protein>
<keyword evidence="2" id="KW-1185">Reference proteome</keyword>
<dbReference type="Proteomes" id="UP000183832">
    <property type="component" value="Unassembled WGS sequence"/>
</dbReference>
<accession>A0A1J1J2Y4</accession>
<proteinExistence type="predicted"/>
<gene>
    <name evidence="1" type="ORF">CLUMA_CG018673</name>
</gene>
<reference evidence="1 2" key="1">
    <citation type="submission" date="2015-04" db="EMBL/GenBank/DDBJ databases">
        <authorList>
            <person name="Syromyatnikov M.Y."/>
            <person name="Popov V.N."/>
        </authorList>
    </citation>
    <scope>NUCLEOTIDE SEQUENCE [LARGE SCALE GENOMIC DNA]</scope>
</reference>
<name>A0A1J1J2Y4_9DIPT</name>
<sequence>MGNAYQSLIIASMFFSRDGLKFKSFDEMLNTISRMETVVKGFDFKVSAEKNIALIGRCDFIEYLYEGVVFDFPKYFYILPDRIMKFYEKFPVNNKNPFNEMIQRHFDYAYESGMRQYLGDYVKQFEPKKIDHDDGLFENDVDMLTLDDNVMESFIFC</sequence>
<dbReference type="OrthoDB" id="8027954at2759"/>
<evidence type="ECO:0000313" key="1">
    <source>
        <dbReference type="EMBL" id="CRL05225.1"/>
    </source>
</evidence>
<dbReference type="STRING" id="568069.A0A1J1J2Y4"/>
<evidence type="ECO:0000313" key="2">
    <source>
        <dbReference type="Proteomes" id="UP000183832"/>
    </source>
</evidence>
<organism evidence="1 2">
    <name type="scientific">Clunio marinus</name>
    <dbReference type="NCBI Taxonomy" id="568069"/>
    <lineage>
        <taxon>Eukaryota</taxon>
        <taxon>Metazoa</taxon>
        <taxon>Ecdysozoa</taxon>
        <taxon>Arthropoda</taxon>
        <taxon>Hexapoda</taxon>
        <taxon>Insecta</taxon>
        <taxon>Pterygota</taxon>
        <taxon>Neoptera</taxon>
        <taxon>Endopterygota</taxon>
        <taxon>Diptera</taxon>
        <taxon>Nematocera</taxon>
        <taxon>Chironomoidea</taxon>
        <taxon>Chironomidae</taxon>
        <taxon>Clunio</taxon>
    </lineage>
</organism>
<dbReference type="AlphaFoldDB" id="A0A1J1J2Y4"/>